<feature type="compositionally biased region" description="Basic and acidic residues" evidence="3">
    <location>
        <begin position="158"/>
        <end position="170"/>
    </location>
</feature>
<name>A0A9W9G5Y0_9EURO</name>
<dbReference type="OrthoDB" id="747253at2759"/>
<dbReference type="RefSeq" id="XP_056480414.1">
    <property type="nucleotide sequence ID" value="XM_056613190.1"/>
</dbReference>
<dbReference type="Proteomes" id="UP001149074">
    <property type="component" value="Unassembled WGS sequence"/>
</dbReference>
<feature type="domain" description="Pentatricopeptide repeat-containing protein-mitochondrial" evidence="4">
    <location>
        <begin position="412"/>
        <end position="548"/>
    </location>
</feature>
<evidence type="ECO:0000259" key="4">
    <source>
        <dbReference type="Pfam" id="PF23276"/>
    </source>
</evidence>
<dbReference type="Pfam" id="PF23276">
    <property type="entry name" value="TPR_24"/>
    <property type="match status" value="1"/>
</dbReference>
<dbReference type="Pfam" id="PF13812">
    <property type="entry name" value="PPR_3"/>
    <property type="match status" value="1"/>
</dbReference>
<feature type="region of interest" description="Disordered" evidence="3">
    <location>
        <begin position="91"/>
        <end position="170"/>
    </location>
</feature>
<feature type="compositionally biased region" description="Basic residues" evidence="3">
    <location>
        <begin position="689"/>
        <end position="699"/>
    </location>
</feature>
<dbReference type="InterPro" id="IPR057027">
    <property type="entry name" value="TPR_mt"/>
</dbReference>
<evidence type="ECO:0000256" key="1">
    <source>
        <dbReference type="ARBA" id="ARBA00022737"/>
    </source>
</evidence>
<feature type="compositionally biased region" description="Polar residues" evidence="3">
    <location>
        <begin position="115"/>
        <end position="131"/>
    </location>
</feature>
<dbReference type="EMBL" id="JAPQKI010000001">
    <property type="protein sequence ID" value="KAJ5112641.1"/>
    <property type="molecule type" value="Genomic_DNA"/>
</dbReference>
<feature type="repeat" description="PPR" evidence="2">
    <location>
        <begin position="594"/>
        <end position="628"/>
    </location>
</feature>
<feature type="compositionally biased region" description="Polar residues" evidence="3">
    <location>
        <begin position="141"/>
        <end position="156"/>
    </location>
</feature>
<keyword evidence="6" id="KW-1185">Reference proteome</keyword>
<dbReference type="GO" id="GO:0003729">
    <property type="term" value="F:mRNA binding"/>
    <property type="evidence" value="ECO:0007669"/>
    <property type="project" value="TreeGrafter"/>
</dbReference>
<feature type="region of interest" description="Disordered" evidence="3">
    <location>
        <begin position="655"/>
        <end position="719"/>
    </location>
</feature>
<protein>
    <recommendedName>
        <fullName evidence="4">Pentatricopeptide repeat-containing protein-mitochondrial domain-containing protein</fullName>
    </recommendedName>
</protein>
<dbReference type="PROSITE" id="PS51375">
    <property type="entry name" value="PPR"/>
    <property type="match status" value="2"/>
</dbReference>
<dbReference type="Gene3D" id="1.25.40.10">
    <property type="entry name" value="Tetratricopeptide repeat domain"/>
    <property type="match status" value="3"/>
</dbReference>
<keyword evidence="1" id="KW-0677">Repeat</keyword>
<feature type="repeat" description="PPR" evidence="2">
    <location>
        <begin position="559"/>
        <end position="593"/>
    </location>
</feature>
<dbReference type="NCBIfam" id="TIGR00756">
    <property type="entry name" value="PPR"/>
    <property type="match status" value="2"/>
</dbReference>
<feature type="compositionally biased region" description="Basic and acidic residues" evidence="3">
    <location>
        <begin position="700"/>
        <end position="717"/>
    </location>
</feature>
<evidence type="ECO:0000313" key="5">
    <source>
        <dbReference type="EMBL" id="KAJ5112641.1"/>
    </source>
</evidence>
<accession>A0A9W9G5Y0</accession>
<organism evidence="5 6">
    <name type="scientific">Penicillium argentinense</name>
    <dbReference type="NCBI Taxonomy" id="1131581"/>
    <lineage>
        <taxon>Eukaryota</taxon>
        <taxon>Fungi</taxon>
        <taxon>Dikarya</taxon>
        <taxon>Ascomycota</taxon>
        <taxon>Pezizomycotina</taxon>
        <taxon>Eurotiomycetes</taxon>
        <taxon>Eurotiomycetidae</taxon>
        <taxon>Eurotiales</taxon>
        <taxon>Aspergillaceae</taxon>
        <taxon>Penicillium</taxon>
    </lineage>
</organism>
<dbReference type="PANTHER" id="PTHR47938:SF35">
    <property type="entry name" value="PENTATRICOPEPTIDE REPEAT-CONTAINING PROTEIN 4, MITOCHONDRIAL-RELATED"/>
    <property type="match status" value="1"/>
</dbReference>
<evidence type="ECO:0000313" key="6">
    <source>
        <dbReference type="Proteomes" id="UP001149074"/>
    </source>
</evidence>
<comment type="caution">
    <text evidence="5">The sequence shown here is derived from an EMBL/GenBank/DDBJ whole genome shotgun (WGS) entry which is preliminary data.</text>
</comment>
<dbReference type="PANTHER" id="PTHR47938">
    <property type="entry name" value="RESPIRATORY COMPLEX I CHAPERONE (CIA84), PUTATIVE (AFU_ORTHOLOGUE AFUA_2G06020)-RELATED"/>
    <property type="match status" value="1"/>
</dbReference>
<dbReference type="GeneID" id="81352169"/>
<dbReference type="InterPro" id="IPR002885">
    <property type="entry name" value="PPR_rpt"/>
</dbReference>
<proteinExistence type="predicted"/>
<sequence length="737" mass="84305">MKSLNIMLYLDVKFIMPRLFVRVCWGQRDIDHVPSPYFPPRRVGDMLLRLGNKRPDMPRPTLVLDGLWYSLCPAFTPRSLNPTLALLRRKKHSSNSRSFAPPVSCVGANRPRQYHSGNGNDNGRVASTQIPFSPRIAIPNDTPTSASPSEPGSLSTDLEEHHSTPDILDETREKELHRQFKRAGKVPGVLESLPTSFLERKLQEEMAERPSIPRAMHFLEVLIRDRQVRPTARHYKALILANCDAKYGSYLAVQLLLEEMKENDIALDSGTLHAAIQTLAVHPNYILRVQVLDQLRDRWLTLSPAGWHFVVAGLVRERQFEMAFDHLEMMERKHIPIENWLHSLVIYHLCEYKAVDEVYRLVRRWVEQGHDMTEQLWSHMLCKAGEHRHLGLTCYVWERRVNLGYLHPSQDTCSDALRVAAKFGDHKLGQAVFRYYQNSGIEPGPGDYDRLIKSLLINGSDGDLFAAFEALCTMHEAGVQPRDTTLNLFYTYLVTGHIDRLEAWNMLKRLKNAKRTIHIGAVEAIAEAWKHGARSAPALVDEALNCYRELYTLCPEGASVKVYNSLINMCRRAQNLGSGMFLVKEMASLGVVPNNATFDFIIQMCLDAGNFRSAWMYLQDMLKRDFAPTQRTRQYTQEVCAKSLDEYSLKLQYHPSLQPTSQPTPEPVKPAKPAKREWVEWTKGPKPSKNTRRRRRRMKAEREAEREARREAAKEKQGIALSALSGLFSDKVSFGDK</sequence>
<evidence type="ECO:0000256" key="2">
    <source>
        <dbReference type="PROSITE-ProRule" id="PRU00708"/>
    </source>
</evidence>
<gene>
    <name evidence="5" type="ORF">N7532_000686</name>
</gene>
<dbReference type="AlphaFoldDB" id="A0A9W9G5Y0"/>
<reference evidence="5" key="2">
    <citation type="journal article" date="2023" name="IMA Fungus">
        <title>Comparative genomic study of the Penicillium genus elucidates a diverse pangenome and 15 lateral gene transfer events.</title>
        <authorList>
            <person name="Petersen C."/>
            <person name="Sorensen T."/>
            <person name="Nielsen M.R."/>
            <person name="Sondergaard T.E."/>
            <person name="Sorensen J.L."/>
            <person name="Fitzpatrick D.A."/>
            <person name="Frisvad J.C."/>
            <person name="Nielsen K.L."/>
        </authorList>
    </citation>
    <scope>NUCLEOTIDE SEQUENCE</scope>
    <source>
        <strain evidence="5">IBT 30761</strain>
    </source>
</reference>
<dbReference type="InterPro" id="IPR011990">
    <property type="entry name" value="TPR-like_helical_dom_sf"/>
</dbReference>
<evidence type="ECO:0000256" key="3">
    <source>
        <dbReference type="SAM" id="MobiDB-lite"/>
    </source>
</evidence>
<reference evidence="5" key="1">
    <citation type="submission" date="2022-11" db="EMBL/GenBank/DDBJ databases">
        <authorList>
            <person name="Petersen C."/>
        </authorList>
    </citation>
    <scope>NUCLEOTIDE SEQUENCE</scope>
    <source>
        <strain evidence="5">IBT 30761</strain>
    </source>
</reference>